<reference evidence="1" key="1">
    <citation type="submission" date="2021-02" db="EMBL/GenBank/DDBJ databases">
        <title>Natronoglycomyces albus gen. nov., sp. nov, a haloalkaliphilic actinobacterium from a soda solonchak soil.</title>
        <authorList>
            <person name="Sorokin D.Y."/>
            <person name="Khijniak T.V."/>
            <person name="Zakharycheva A.P."/>
            <person name="Boueva O.V."/>
            <person name="Ariskina E.V."/>
            <person name="Hahnke R.L."/>
            <person name="Bunk B."/>
            <person name="Sproer C."/>
            <person name="Schumann P."/>
            <person name="Evtushenko L.I."/>
            <person name="Kublanov I.V."/>
        </authorList>
    </citation>
    <scope>NUCLEOTIDE SEQUENCE</scope>
    <source>
        <strain evidence="1">DSM 106290</strain>
    </source>
</reference>
<dbReference type="RefSeq" id="WP_213173105.1">
    <property type="nucleotide sequence ID" value="NZ_CP070496.1"/>
</dbReference>
<dbReference type="KEGG" id="nav:JQS30_15530"/>
<evidence type="ECO:0000313" key="2">
    <source>
        <dbReference type="Proteomes" id="UP000662939"/>
    </source>
</evidence>
<dbReference type="AlphaFoldDB" id="A0A895XP22"/>
<proteinExistence type="predicted"/>
<accession>A0A895XP22</accession>
<dbReference type="Proteomes" id="UP000662939">
    <property type="component" value="Chromosome"/>
</dbReference>
<keyword evidence="2" id="KW-1185">Reference proteome</keyword>
<sequence length="498" mass="55806">MLSSPFAYLDAPDGELYRRVLAAFTYAKERFVVHLRPEDIAEFLAAEGRVPLETVESKLKQLDEWGNLRSDPDTGRVVTVEDFYRARKLYQLTAEGEAAARAVQLYEREIGRRGELQTVALEDIRVRIRNLRELGGETNPDPAKIHNLLLELFGRLDSLASNAQAFMNSLQRTVDLHDVDESAFLAYKDRLIDYLQRFVSQLANKSHDIAGTLKTFDEEIAHRLLTIAAEREAYDAAFDESADAVAERLAEWEHRWSGLATWFGPATDRHNQANLLRQRARKAIPDLLETVGILQERKTGHSDRTADFLQLARWFATAPDDATAHRLWQVAFGLSTARHMTGEVVDAEPRTPWGEAETVDIAPQLRATGTYTKRGRPRKIEDRTAARAKLAEKAAKEAAELQSAQRRLATGEPVKLSDLGQLDRLEFRLLLDLLGNALAARRPGRDGRIHTTTSDGMLGIVLEPVPGGAIAEITTTDGVMYAPEHLITVIDRTGRHHD</sequence>
<gene>
    <name evidence="1" type="ORF">JQS30_15530</name>
</gene>
<dbReference type="Pfam" id="PF09660">
    <property type="entry name" value="DUF2397"/>
    <property type="match status" value="1"/>
</dbReference>
<dbReference type="NCBIfam" id="TIGR02677">
    <property type="entry name" value="TIGR02677 family protein"/>
    <property type="match status" value="1"/>
</dbReference>
<organism evidence="1 2">
    <name type="scientific">Natronoglycomyces albus</name>
    <dbReference type="NCBI Taxonomy" id="2811108"/>
    <lineage>
        <taxon>Bacteria</taxon>
        <taxon>Bacillati</taxon>
        <taxon>Actinomycetota</taxon>
        <taxon>Actinomycetes</taxon>
        <taxon>Glycomycetales</taxon>
        <taxon>Glycomycetaceae</taxon>
        <taxon>Natronoglycomyces</taxon>
    </lineage>
</organism>
<dbReference type="EMBL" id="CP070496">
    <property type="protein sequence ID" value="QSB07104.1"/>
    <property type="molecule type" value="Genomic_DNA"/>
</dbReference>
<name>A0A895XP22_9ACTN</name>
<protein>
    <submittedName>
        <fullName evidence="1">TIGR02677 family protein</fullName>
    </submittedName>
</protein>
<evidence type="ECO:0000313" key="1">
    <source>
        <dbReference type="EMBL" id="QSB07104.1"/>
    </source>
</evidence>
<dbReference type="InterPro" id="IPR013493">
    <property type="entry name" value="CHP02677"/>
</dbReference>